<sequence>MPQGASRATPDAAPGSDAAAGDLCRLPDHPDPAPYARTSRVGGCTVVALHGEIDIAGLAGVGPALDAATGARAPEVVVDLTPTTFFDCSGLGLLCRAQRRVAERGGRLRLVCDDPLILRTLRVGGLLEVLGPVATLEDAVGEE</sequence>
<dbReference type="EMBL" id="RIBZ01000865">
    <property type="protein sequence ID" value="RNF81402.1"/>
    <property type="molecule type" value="Genomic_DNA"/>
</dbReference>
<dbReference type="PANTHER" id="PTHR33495">
    <property type="entry name" value="ANTI-SIGMA FACTOR ANTAGONIST TM_1081-RELATED-RELATED"/>
    <property type="match status" value="1"/>
</dbReference>
<dbReference type="Proteomes" id="UP000275401">
    <property type="component" value="Unassembled WGS sequence"/>
</dbReference>
<feature type="domain" description="STAS" evidence="4">
    <location>
        <begin position="34"/>
        <end position="143"/>
    </location>
</feature>
<dbReference type="InterPro" id="IPR003658">
    <property type="entry name" value="Anti-sigma_ant"/>
</dbReference>
<dbReference type="Gene3D" id="3.30.750.24">
    <property type="entry name" value="STAS domain"/>
    <property type="match status" value="1"/>
</dbReference>
<proteinExistence type="inferred from homology"/>
<dbReference type="GO" id="GO:0043856">
    <property type="term" value="F:anti-sigma factor antagonist activity"/>
    <property type="evidence" value="ECO:0007669"/>
    <property type="project" value="InterPro"/>
</dbReference>
<name>A0A3M8SRJ6_9ACTN</name>
<dbReference type="InterPro" id="IPR036513">
    <property type="entry name" value="STAS_dom_sf"/>
</dbReference>
<dbReference type="Pfam" id="PF13466">
    <property type="entry name" value="STAS_2"/>
    <property type="match status" value="1"/>
</dbReference>
<evidence type="ECO:0000259" key="4">
    <source>
        <dbReference type="PROSITE" id="PS50801"/>
    </source>
</evidence>
<gene>
    <name evidence="5" type="ORF">EEJ42_46535</name>
</gene>
<comment type="caution">
    <text evidence="5">The sequence shown here is derived from an EMBL/GenBank/DDBJ whole genome shotgun (WGS) entry which is preliminary data.</text>
</comment>
<evidence type="ECO:0000313" key="6">
    <source>
        <dbReference type="Proteomes" id="UP000275401"/>
    </source>
</evidence>
<dbReference type="CDD" id="cd07043">
    <property type="entry name" value="STAS_anti-anti-sigma_factors"/>
    <property type="match status" value="1"/>
</dbReference>
<dbReference type="NCBIfam" id="TIGR00377">
    <property type="entry name" value="ant_ant_sig"/>
    <property type="match status" value="1"/>
</dbReference>
<organism evidence="5 6">
    <name type="scientific">Streptomyces botrytidirepellens</name>
    <dbReference type="NCBI Taxonomy" id="2486417"/>
    <lineage>
        <taxon>Bacteria</taxon>
        <taxon>Bacillati</taxon>
        <taxon>Actinomycetota</taxon>
        <taxon>Actinomycetes</taxon>
        <taxon>Kitasatosporales</taxon>
        <taxon>Streptomycetaceae</taxon>
        <taxon>Streptomyces</taxon>
    </lineage>
</organism>
<comment type="similarity">
    <text evidence="1 2">Belongs to the anti-sigma-factor antagonist family.</text>
</comment>
<dbReference type="InterPro" id="IPR058548">
    <property type="entry name" value="MlaB-like_STAS"/>
</dbReference>
<evidence type="ECO:0000256" key="1">
    <source>
        <dbReference type="ARBA" id="ARBA00009013"/>
    </source>
</evidence>
<dbReference type="SUPFAM" id="SSF52091">
    <property type="entry name" value="SpoIIaa-like"/>
    <property type="match status" value="1"/>
</dbReference>
<evidence type="ECO:0000256" key="3">
    <source>
        <dbReference type="SAM" id="MobiDB-lite"/>
    </source>
</evidence>
<accession>A0A3M8SRJ6</accession>
<dbReference type="PROSITE" id="PS50801">
    <property type="entry name" value="STAS"/>
    <property type="match status" value="1"/>
</dbReference>
<reference evidence="5 6" key="1">
    <citation type="submission" date="2018-11" db="EMBL/GenBank/DDBJ databases">
        <title>The Potential of Streptomyces as Biocontrol Agents against the Tomato grey mould, Botrytis cinerea (Gray mold) Frontiers in Microbiology.</title>
        <authorList>
            <person name="Li D."/>
        </authorList>
    </citation>
    <scope>NUCLEOTIDE SEQUENCE [LARGE SCALE GENOMIC DNA]</scope>
    <source>
        <strain evidence="5 6">NEAU-LD23</strain>
    </source>
</reference>
<feature type="region of interest" description="Disordered" evidence="3">
    <location>
        <begin position="1"/>
        <end position="22"/>
    </location>
</feature>
<dbReference type="PANTHER" id="PTHR33495:SF2">
    <property type="entry name" value="ANTI-SIGMA FACTOR ANTAGONIST TM_1081-RELATED"/>
    <property type="match status" value="1"/>
</dbReference>
<feature type="compositionally biased region" description="Low complexity" evidence="3">
    <location>
        <begin position="8"/>
        <end position="22"/>
    </location>
</feature>
<evidence type="ECO:0000256" key="2">
    <source>
        <dbReference type="RuleBase" id="RU003749"/>
    </source>
</evidence>
<dbReference type="InterPro" id="IPR002645">
    <property type="entry name" value="STAS_dom"/>
</dbReference>
<dbReference type="AlphaFoldDB" id="A0A3M8SRJ6"/>
<protein>
    <recommendedName>
        <fullName evidence="2">Anti-sigma factor antagonist</fullName>
    </recommendedName>
</protein>
<keyword evidence="6" id="KW-1185">Reference proteome</keyword>
<evidence type="ECO:0000313" key="5">
    <source>
        <dbReference type="EMBL" id="RNF81402.1"/>
    </source>
</evidence>